<dbReference type="Gene3D" id="3.40.190.10">
    <property type="entry name" value="Periplasmic binding protein-like II"/>
    <property type="match status" value="1"/>
</dbReference>
<keyword evidence="4" id="KW-1185">Reference proteome</keyword>
<dbReference type="Proteomes" id="UP000214603">
    <property type="component" value="Unassembled WGS sequence"/>
</dbReference>
<sequence>MKHSIFFPRRFGALVLALACTGGVGAAQAQEGYPSHPITIVVGYSAGGANDILARILASKMSDILKQSVIVENKPGISSIVGATYVARAKPDGYTLLMGASGPISFNPALYKSLPYSPDKDLAPISQVGIFPLVLLTQAANKQTATLEGLKAYSKAHPDKSNYSASSASFQLMTELFKKQTGTQFVHIPYKGSMNSINAVGTGDATMTLVDIGPATVGVKGGRVRALAVTSARRAPYLPDVPTMKELGIDMDVQLWSGLFAPAGTPPAVIQKLARTVHDAIQAPDVRKRIAALSITPTSDTPAEFAALIAKEIPMWKRVAREAGVKPN</sequence>
<gene>
    <name evidence="3" type="ORF">CEY11_19175</name>
</gene>
<dbReference type="InterPro" id="IPR005064">
    <property type="entry name" value="BUG"/>
</dbReference>
<dbReference type="SUPFAM" id="SSF53850">
    <property type="entry name" value="Periplasmic binding protein-like II"/>
    <property type="match status" value="1"/>
</dbReference>
<evidence type="ECO:0000313" key="4">
    <source>
        <dbReference type="Proteomes" id="UP000214603"/>
    </source>
</evidence>
<organism evidence="3 4">
    <name type="scientific">Candidimonas nitroreducens</name>
    <dbReference type="NCBI Taxonomy" id="683354"/>
    <lineage>
        <taxon>Bacteria</taxon>
        <taxon>Pseudomonadati</taxon>
        <taxon>Pseudomonadota</taxon>
        <taxon>Betaproteobacteria</taxon>
        <taxon>Burkholderiales</taxon>
        <taxon>Alcaligenaceae</taxon>
        <taxon>Candidimonas</taxon>
    </lineage>
</organism>
<dbReference type="CDD" id="cd13578">
    <property type="entry name" value="PBP2_Bug27"/>
    <property type="match status" value="1"/>
</dbReference>
<evidence type="ECO:0008006" key="5">
    <source>
        <dbReference type="Google" id="ProtNLM"/>
    </source>
</evidence>
<name>A0A225M486_9BURK</name>
<dbReference type="PIRSF" id="PIRSF017082">
    <property type="entry name" value="YflP"/>
    <property type="match status" value="1"/>
</dbReference>
<proteinExistence type="inferred from homology"/>
<accession>A0A225M486</accession>
<feature type="chain" id="PRO_5013347723" description="ABC transporter substrate-binding protein" evidence="2">
    <location>
        <begin position="30"/>
        <end position="328"/>
    </location>
</feature>
<dbReference type="EMBL" id="NJIH01000011">
    <property type="protein sequence ID" value="OWT56154.1"/>
    <property type="molecule type" value="Genomic_DNA"/>
</dbReference>
<evidence type="ECO:0000256" key="1">
    <source>
        <dbReference type="ARBA" id="ARBA00006987"/>
    </source>
</evidence>
<dbReference type="PANTHER" id="PTHR42928">
    <property type="entry name" value="TRICARBOXYLATE-BINDING PROTEIN"/>
    <property type="match status" value="1"/>
</dbReference>
<comment type="similarity">
    <text evidence="1">Belongs to the UPF0065 (bug) family.</text>
</comment>
<dbReference type="OrthoDB" id="8818685at2"/>
<comment type="caution">
    <text evidence="3">The sequence shown here is derived from an EMBL/GenBank/DDBJ whole genome shotgun (WGS) entry which is preliminary data.</text>
</comment>
<keyword evidence="2" id="KW-0732">Signal</keyword>
<dbReference type="Pfam" id="PF03401">
    <property type="entry name" value="TctC"/>
    <property type="match status" value="1"/>
</dbReference>
<feature type="signal peptide" evidence="2">
    <location>
        <begin position="1"/>
        <end position="29"/>
    </location>
</feature>
<protein>
    <recommendedName>
        <fullName evidence="5">ABC transporter substrate-binding protein</fullName>
    </recommendedName>
</protein>
<evidence type="ECO:0000256" key="2">
    <source>
        <dbReference type="SAM" id="SignalP"/>
    </source>
</evidence>
<dbReference type="AlphaFoldDB" id="A0A225M486"/>
<dbReference type="PANTHER" id="PTHR42928:SF5">
    <property type="entry name" value="BLR1237 PROTEIN"/>
    <property type="match status" value="1"/>
</dbReference>
<dbReference type="Gene3D" id="3.40.190.150">
    <property type="entry name" value="Bordetella uptake gene, domain 1"/>
    <property type="match status" value="1"/>
</dbReference>
<dbReference type="InterPro" id="IPR042100">
    <property type="entry name" value="Bug_dom1"/>
</dbReference>
<dbReference type="RefSeq" id="WP_088605032.1">
    <property type="nucleotide sequence ID" value="NZ_NJIH01000011.1"/>
</dbReference>
<reference evidence="4" key="1">
    <citation type="submission" date="2017-06" db="EMBL/GenBank/DDBJ databases">
        <title>Herbaspirillum phytohormonus sp. nov., isolated from the root nodule of Robinia pseudoacacia in lead-zinc mine.</title>
        <authorList>
            <person name="Fan M."/>
            <person name="Lin Y."/>
        </authorList>
    </citation>
    <scope>NUCLEOTIDE SEQUENCE [LARGE SCALE GENOMIC DNA]</scope>
    <source>
        <strain evidence="4">SC-089</strain>
    </source>
</reference>
<evidence type="ECO:0000313" key="3">
    <source>
        <dbReference type="EMBL" id="OWT56154.1"/>
    </source>
</evidence>